<feature type="transmembrane region" description="Helical" evidence="1">
    <location>
        <begin position="29"/>
        <end position="52"/>
    </location>
</feature>
<keyword evidence="1" id="KW-0812">Transmembrane</keyword>
<dbReference type="AlphaFoldDB" id="A0A8T0KYJ8"/>
<evidence type="ECO:0000313" key="2">
    <source>
        <dbReference type="EMBL" id="KAG2404441.1"/>
    </source>
</evidence>
<organism evidence="2 3">
    <name type="scientific">Phaseolus angularis</name>
    <name type="common">Azuki bean</name>
    <name type="synonym">Vigna angularis</name>
    <dbReference type="NCBI Taxonomy" id="3914"/>
    <lineage>
        <taxon>Eukaryota</taxon>
        <taxon>Viridiplantae</taxon>
        <taxon>Streptophyta</taxon>
        <taxon>Embryophyta</taxon>
        <taxon>Tracheophyta</taxon>
        <taxon>Spermatophyta</taxon>
        <taxon>Magnoliopsida</taxon>
        <taxon>eudicotyledons</taxon>
        <taxon>Gunneridae</taxon>
        <taxon>Pentapetalae</taxon>
        <taxon>rosids</taxon>
        <taxon>fabids</taxon>
        <taxon>Fabales</taxon>
        <taxon>Fabaceae</taxon>
        <taxon>Papilionoideae</taxon>
        <taxon>50 kb inversion clade</taxon>
        <taxon>NPAAA clade</taxon>
        <taxon>indigoferoid/millettioid clade</taxon>
        <taxon>Phaseoleae</taxon>
        <taxon>Vigna</taxon>
    </lineage>
</organism>
<reference evidence="2 3" key="1">
    <citation type="submission" date="2020-05" db="EMBL/GenBank/DDBJ databases">
        <title>Vigna angularis (adzuki bean) Var. LongXiaoDou No. 4 denovo assembly.</title>
        <authorList>
            <person name="Xiang H."/>
        </authorList>
    </citation>
    <scope>NUCLEOTIDE SEQUENCE [LARGE SCALE GENOMIC DNA]</scope>
    <source>
        <tissue evidence="2">Leaf</tissue>
    </source>
</reference>
<sequence length="105" mass="11315">MFFGNVSRSVKEKNENSAFVHLLRRPCRLLLSAFAPFIVVVSGVVACASVCVCQSFRPLSASALVVAVAAMLPSPSPVPVLCWLRLPVLPFHSQISISPNCHAPR</sequence>
<name>A0A8T0KYJ8_PHAAN</name>
<keyword evidence="1" id="KW-0472">Membrane</keyword>
<keyword evidence="1" id="KW-1133">Transmembrane helix</keyword>
<proteinExistence type="predicted"/>
<dbReference type="Proteomes" id="UP000743370">
    <property type="component" value="Unassembled WGS sequence"/>
</dbReference>
<evidence type="ECO:0000256" key="1">
    <source>
        <dbReference type="SAM" id="Phobius"/>
    </source>
</evidence>
<feature type="transmembrane region" description="Helical" evidence="1">
    <location>
        <begin position="64"/>
        <end position="86"/>
    </location>
</feature>
<accession>A0A8T0KYJ8</accession>
<dbReference type="EMBL" id="JABFOF010000002">
    <property type="protein sequence ID" value="KAG2404441.1"/>
    <property type="molecule type" value="Genomic_DNA"/>
</dbReference>
<evidence type="ECO:0008006" key="4">
    <source>
        <dbReference type="Google" id="ProtNLM"/>
    </source>
</evidence>
<gene>
    <name evidence="2" type="ORF">HKW66_Vig0113630</name>
</gene>
<protein>
    <recommendedName>
        <fullName evidence="4">Transmembrane protein</fullName>
    </recommendedName>
</protein>
<evidence type="ECO:0000313" key="3">
    <source>
        <dbReference type="Proteomes" id="UP000743370"/>
    </source>
</evidence>
<comment type="caution">
    <text evidence="2">The sequence shown here is derived from an EMBL/GenBank/DDBJ whole genome shotgun (WGS) entry which is preliminary data.</text>
</comment>